<evidence type="ECO:0000256" key="4">
    <source>
        <dbReference type="ARBA" id="ARBA00022589"/>
    </source>
</evidence>
<dbReference type="Gene3D" id="3.30.43.10">
    <property type="entry name" value="Uridine Diphospho-n-acetylenolpyruvylglucosamine Reductase, domain 2"/>
    <property type="match status" value="1"/>
</dbReference>
<dbReference type="Pfam" id="PF01565">
    <property type="entry name" value="FAD_binding_4"/>
    <property type="match status" value="1"/>
</dbReference>
<evidence type="ECO:0000256" key="3">
    <source>
        <dbReference type="ARBA" id="ARBA00005466"/>
    </source>
</evidence>
<dbReference type="Pfam" id="PF08031">
    <property type="entry name" value="BBE"/>
    <property type="match status" value="1"/>
</dbReference>
<sequence length="475" mass="53383">MHIRTRSGGHDYEGLSYTSEVPYVVLDMLNLSEITIDVEQKEAWVQAGATIGQLYYKISEKSKTLAFPAGACPTVGVGGLFSGGGILDRKSMGEDLFWAIRGGGGASFGVITAWKLKLVSVPETLTIFSVGRTLEQNATELIHKWQYVAPNLHEDLLIAISIGPVNSSKSGEKTIQAIFISLFLGRVDQLLHLLEQSFPELSVRREDCTEVCWIQSTLFFGGYSIGESPQVLTSRNPEISSALPITRFHFKAKLDYVQESIPVSGFEGVWKLLHERETCMAEMLVVPYGGKMKEISEDALPFPHRAGNLYKIQQLAYWDESGPEASERSITWVRRLYDYMTPYVSKSPRAAYINYRDLDLGVNNAADGTSYAQASSWGLKYFKNNFEKLVRVKTMVDPGNFFRNEQSIPPKNFQATSSNLRVLNRFIRRQSPFFKLLNLMMNISQAVFPVESELEDSVCPIEPFHEEQKNSQSSF</sequence>
<comment type="cofactor">
    <cofactor evidence="1">
        <name>FAD</name>
        <dbReference type="ChEBI" id="CHEBI:57692"/>
    </cofactor>
</comment>
<comment type="pathway">
    <text evidence="2">Alkaloid biosynthesis.</text>
</comment>
<organism evidence="10 11">
    <name type="scientific">Rehmannia glutinosa</name>
    <name type="common">Chinese foxglove</name>
    <dbReference type="NCBI Taxonomy" id="99300"/>
    <lineage>
        <taxon>Eukaryota</taxon>
        <taxon>Viridiplantae</taxon>
        <taxon>Streptophyta</taxon>
        <taxon>Embryophyta</taxon>
        <taxon>Tracheophyta</taxon>
        <taxon>Spermatophyta</taxon>
        <taxon>Magnoliopsida</taxon>
        <taxon>eudicotyledons</taxon>
        <taxon>Gunneridae</taxon>
        <taxon>Pentapetalae</taxon>
        <taxon>asterids</taxon>
        <taxon>lamiids</taxon>
        <taxon>Lamiales</taxon>
        <taxon>Orobanchaceae</taxon>
        <taxon>Rehmannieae</taxon>
        <taxon>Rehmannia</taxon>
    </lineage>
</organism>
<dbReference type="EMBL" id="JABTTQ020000012">
    <property type="protein sequence ID" value="KAK6144637.1"/>
    <property type="molecule type" value="Genomic_DNA"/>
</dbReference>
<dbReference type="InterPro" id="IPR006094">
    <property type="entry name" value="Oxid_FAD_bind_N"/>
</dbReference>
<dbReference type="PANTHER" id="PTHR32448">
    <property type="entry name" value="OS08G0158400 PROTEIN"/>
    <property type="match status" value="1"/>
</dbReference>
<keyword evidence="4" id="KW-0017">Alkaloid metabolism</keyword>
<gene>
    <name evidence="10" type="ORF">DH2020_021457</name>
</gene>
<evidence type="ECO:0000259" key="9">
    <source>
        <dbReference type="PROSITE" id="PS51387"/>
    </source>
</evidence>
<comment type="similarity">
    <text evidence="3">Belongs to the oxygen-dependent FAD-linked oxidoreductase family.</text>
</comment>
<name>A0ABR0WB50_REHGL</name>
<feature type="domain" description="FAD-binding PCMH-type" evidence="9">
    <location>
        <begin position="1"/>
        <end position="167"/>
    </location>
</feature>
<evidence type="ECO:0000256" key="5">
    <source>
        <dbReference type="ARBA" id="ARBA00022630"/>
    </source>
</evidence>
<proteinExistence type="inferred from homology"/>
<dbReference type="Gene3D" id="3.40.462.20">
    <property type="match status" value="1"/>
</dbReference>
<dbReference type="InterPro" id="IPR016169">
    <property type="entry name" value="FAD-bd_PCMH_sub2"/>
</dbReference>
<keyword evidence="11" id="KW-1185">Reference proteome</keyword>
<accession>A0ABR0WB50</accession>
<dbReference type="InterPro" id="IPR016166">
    <property type="entry name" value="FAD-bd_PCMH"/>
</dbReference>
<protein>
    <recommendedName>
        <fullName evidence="9">FAD-binding PCMH-type domain-containing protein</fullName>
    </recommendedName>
</protein>
<reference evidence="10 11" key="1">
    <citation type="journal article" date="2021" name="Comput. Struct. Biotechnol. J.">
        <title>De novo genome assembly of the potent medicinal plant Rehmannia glutinosa using nanopore technology.</title>
        <authorList>
            <person name="Ma L."/>
            <person name="Dong C."/>
            <person name="Song C."/>
            <person name="Wang X."/>
            <person name="Zheng X."/>
            <person name="Niu Y."/>
            <person name="Chen S."/>
            <person name="Feng W."/>
        </authorList>
    </citation>
    <scope>NUCLEOTIDE SEQUENCE [LARGE SCALE GENOMIC DNA]</scope>
    <source>
        <strain evidence="10">DH-2019</strain>
    </source>
</reference>
<keyword evidence="6" id="KW-0732">Signal</keyword>
<evidence type="ECO:0000256" key="6">
    <source>
        <dbReference type="ARBA" id="ARBA00022729"/>
    </source>
</evidence>
<keyword evidence="7" id="KW-0274">FAD</keyword>
<dbReference type="Gene3D" id="3.30.465.10">
    <property type="match status" value="2"/>
</dbReference>
<evidence type="ECO:0000313" key="10">
    <source>
        <dbReference type="EMBL" id="KAK6144637.1"/>
    </source>
</evidence>
<dbReference type="InterPro" id="IPR016167">
    <property type="entry name" value="FAD-bd_PCMH_sub1"/>
</dbReference>
<evidence type="ECO:0000313" key="11">
    <source>
        <dbReference type="Proteomes" id="UP001318860"/>
    </source>
</evidence>
<dbReference type="PROSITE" id="PS51387">
    <property type="entry name" value="FAD_PCMH"/>
    <property type="match status" value="1"/>
</dbReference>
<evidence type="ECO:0000256" key="8">
    <source>
        <dbReference type="ARBA" id="ARBA00023180"/>
    </source>
</evidence>
<evidence type="ECO:0000256" key="1">
    <source>
        <dbReference type="ARBA" id="ARBA00001974"/>
    </source>
</evidence>
<evidence type="ECO:0000256" key="2">
    <source>
        <dbReference type="ARBA" id="ARBA00004913"/>
    </source>
</evidence>
<keyword evidence="8" id="KW-0325">Glycoprotein</keyword>
<dbReference type="InterPro" id="IPR012951">
    <property type="entry name" value="BBE"/>
</dbReference>
<keyword evidence="5" id="KW-0285">Flavoprotein</keyword>
<evidence type="ECO:0000256" key="7">
    <source>
        <dbReference type="ARBA" id="ARBA00022827"/>
    </source>
</evidence>
<dbReference type="InterPro" id="IPR036318">
    <property type="entry name" value="FAD-bd_PCMH-like_sf"/>
</dbReference>
<dbReference type="SUPFAM" id="SSF56176">
    <property type="entry name" value="FAD-binding/transporter-associated domain-like"/>
    <property type="match status" value="1"/>
</dbReference>
<dbReference type="Proteomes" id="UP001318860">
    <property type="component" value="Unassembled WGS sequence"/>
</dbReference>
<comment type="caution">
    <text evidence="10">The sequence shown here is derived from an EMBL/GenBank/DDBJ whole genome shotgun (WGS) entry which is preliminary data.</text>
</comment>